<evidence type="ECO:0000313" key="3">
    <source>
        <dbReference type="Proteomes" id="UP001152320"/>
    </source>
</evidence>
<evidence type="ECO:0000256" key="1">
    <source>
        <dbReference type="SAM" id="MobiDB-lite"/>
    </source>
</evidence>
<evidence type="ECO:0000313" key="2">
    <source>
        <dbReference type="EMBL" id="KAJ8047320.1"/>
    </source>
</evidence>
<dbReference type="AlphaFoldDB" id="A0A9Q1CLW8"/>
<dbReference type="Proteomes" id="UP001152320">
    <property type="component" value="Chromosome 2"/>
</dbReference>
<sequence length="198" mass="21518">MLSFYAFVEDTSYNRATAACMNAESSRPTTFNGSSFLSVVQGFSERNQNRAKDNGHELKELKSSLDDLRRKLVAKEDPSLSSKSLRSRRNVDNGAQISENVCPGCSGPYTPYFSGQCFLCPPGTPGPRGPPGQQGIPGRDGRDGRDATVDHSVDWISDAEDFPQAFAGNKNASGGTVYVRWGRNECPLHSELAYQSVA</sequence>
<reference evidence="2" key="1">
    <citation type="submission" date="2021-10" db="EMBL/GenBank/DDBJ databases">
        <title>Tropical sea cucumber genome reveals ecological adaptation and Cuvierian tubules defense mechanism.</title>
        <authorList>
            <person name="Chen T."/>
        </authorList>
    </citation>
    <scope>NUCLEOTIDE SEQUENCE</scope>
    <source>
        <strain evidence="2">Nanhai2018</strain>
        <tissue evidence="2">Muscle</tissue>
    </source>
</reference>
<keyword evidence="3" id="KW-1185">Reference proteome</keyword>
<protein>
    <submittedName>
        <fullName evidence="2">Uncharacterized protein</fullName>
    </submittedName>
</protein>
<organism evidence="2 3">
    <name type="scientific">Holothuria leucospilota</name>
    <name type="common">Black long sea cucumber</name>
    <name type="synonym">Mertensiothuria leucospilota</name>
    <dbReference type="NCBI Taxonomy" id="206669"/>
    <lineage>
        <taxon>Eukaryota</taxon>
        <taxon>Metazoa</taxon>
        <taxon>Echinodermata</taxon>
        <taxon>Eleutherozoa</taxon>
        <taxon>Echinozoa</taxon>
        <taxon>Holothuroidea</taxon>
        <taxon>Aspidochirotacea</taxon>
        <taxon>Aspidochirotida</taxon>
        <taxon>Holothuriidae</taxon>
        <taxon>Holothuria</taxon>
    </lineage>
</organism>
<feature type="region of interest" description="Disordered" evidence="1">
    <location>
        <begin position="124"/>
        <end position="147"/>
    </location>
</feature>
<dbReference type="EMBL" id="JAIZAY010000002">
    <property type="protein sequence ID" value="KAJ8047320.1"/>
    <property type="molecule type" value="Genomic_DNA"/>
</dbReference>
<accession>A0A9Q1CLW8</accession>
<comment type="caution">
    <text evidence="2">The sequence shown here is derived from an EMBL/GenBank/DDBJ whole genome shotgun (WGS) entry which is preliminary data.</text>
</comment>
<gene>
    <name evidence="2" type="ORF">HOLleu_06294</name>
</gene>
<name>A0A9Q1CLW8_HOLLE</name>
<dbReference type="Gene3D" id="1.20.5.320">
    <property type="entry name" value="6-Phosphogluconate Dehydrogenase, domain 3"/>
    <property type="match status" value="1"/>
</dbReference>
<proteinExistence type="predicted"/>